<accession>A0A438ELM0</accession>
<evidence type="ECO:0000313" key="2">
    <source>
        <dbReference type="EMBL" id="RVW48587.1"/>
    </source>
</evidence>
<proteinExistence type="predicted"/>
<comment type="caution">
    <text evidence="2">The sequence shown here is derived from an EMBL/GenBank/DDBJ whole genome shotgun (WGS) entry which is preliminary data.</text>
</comment>
<dbReference type="AlphaFoldDB" id="A0A438ELM0"/>
<dbReference type="GO" id="GO:0003843">
    <property type="term" value="F:1,3-beta-D-glucan synthase activity"/>
    <property type="evidence" value="ECO:0007669"/>
    <property type="project" value="InterPro"/>
</dbReference>
<evidence type="ECO:0000259" key="1">
    <source>
        <dbReference type="Pfam" id="PF02364"/>
    </source>
</evidence>
<dbReference type="InterPro" id="IPR003440">
    <property type="entry name" value="Glyco_trans_48_dom"/>
</dbReference>
<dbReference type="Proteomes" id="UP000288805">
    <property type="component" value="Unassembled WGS sequence"/>
</dbReference>
<reference evidence="2 3" key="1">
    <citation type="journal article" date="2018" name="PLoS Genet.">
        <title>Population sequencing reveals clonal diversity and ancestral inbreeding in the grapevine cultivar Chardonnay.</title>
        <authorList>
            <person name="Roach M.J."/>
            <person name="Johnson D.L."/>
            <person name="Bohlmann J."/>
            <person name="van Vuuren H.J."/>
            <person name="Jones S.J."/>
            <person name="Pretorius I.S."/>
            <person name="Schmidt S.A."/>
            <person name="Borneman A.R."/>
        </authorList>
    </citation>
    <scope>NUCLEOTIDE SEQUENCE [LARGE SCALE GENOMIC DNA]</scope>
    <source>
        <strain evidence="3">cv. Chardonnay</strain>
        <tissue evidence="2">Leaf</tissue>
    </source>
</reference>
<organism evidence="2 3">
    <name type="scientific">Vitis vinifera</name>
    <name type="common">Grape</name>
    <dbReference type="NCBI Taxonomy" id="29760"/>
    <lineage>
        <taxon>Eukaryota</taxon>
        <taxon>Viridiplantae</taxon>
        <taxon>Streptophyta</taxon>
        <taxon>Embryophyta</taxon>
        <taxon>Tracheophyta</taxon>
        <taxon>Spermatophyta</taxon>
        <taxon>Magnoliopsida</taxon>
        <taxon>eudicotyledons</taxon>
        <taxon>Gunneridae</taxon>
        <taxon>Pentapetalae</taxon>
        <taxon>rosids</taxon>
        <taxon>Vitales</taxon>
        <taxon>Vitaceae</taxon>
        <taxon>Viteae</taxon>
        <taxon>Vitis</taxon>
    </lineage>
</organism>
<name>A0A438ELM0_VITVI</name>
<dbReference type="EMBL" id="QGNW01001249">
    <property type="protein sequence ID" value="RVW48587.1"/>
    <property type="molecule type" value="Genomic_DNA"/>
</dbReference>
<dbReference type="GO" id="GO:0000148">
    <property type="term" value="C:1,3-beta-D-glucan synthase complex"/>
    <property type="evidence" value="ECO:0007669"/>
    <property type="project" value="InterPro"/>
</dbReference>
<protein>
    <submittedName>
        <fullName evidence="2">Callose synthase 9</fullName>
    </submittedName>
</protein>
<dbReference type="GO" id="GO:0016020">
    <property type="term" value="C:membrane"/>
    <property type="evidence" value="ECO:0007669"/>
    <property type="project" value="InterPro"/>
</dbReference>
<feature type="domain" description="Glycosyl transferase 48" evidence="1">
    <location>
        <begin position="208"/>
        <end position="324"/>
    </location>
</feature>
<dbReference type="PANTHER" id="PTHR12741">
    <property type="entry name" value="LYST-INTERACTING PROTEIN LIP5 DOPAMINE RESPONSIVE PROTEIN DRG-1"/>
    <property type="match status" value="1"/>
</dbReference>
<gene>
    <name evidence="2" type="primary">CALS9_9</name>
    <name evidence="2" type="ORF">CK203_089921</name>
</gene>
<dbReference type="GO" id="GO:0006075">
    <property type="term" value="P:(1-&gt;3)-beta-D-glucan biosynthetic process"/>
    <property type="evidence" value="ECO:0007669"/>
    <property type="project" value="InterPro"/>
</dbReference>
<dbReference type="Pfam" id="PF02364">
    <property type="entry name" value="Glucan_synthase"/>
    <property type="match status" value="1"/>
</dbReference>
<dbReference type="PANTHER" id="PTHR12741:SF47">
    <property type="entry name" value="CALLOSE SYNTHASE 9"/>
    <property type="match status" value="1"/>
</dbReference>
<sequence>MKCGESSVNFELWVFKGINAKLLITILCLIECYEYYRYSSSPGAIRSFTTEFPQSFSNERHLDIGGRGVGTKMPPPSWWPFMWGGSLNNHCASSHALAAKLKALKEDLKVWSKEVFRNVTANRKLALNQISFWDEKESEGILSIEEREATMEPSLGGCMSGPLGGSWKIICYFGAADLYAPFGVQRMKHSLGLDFMEDVKNVYGVMGVRGMMYYRKALMLQSYLERNAAGDVEAAISSDVATDTQGYEFSPAARALADLKFTYVVTCQIYGIQREEQKPEAVDIALLMQRNEALRVAYIDSVETLKDGIVQTEFYSKLVKADINGKDQALPFWFAPDG</sequence>
<evidence type="ECO:0000313" key="3">
    <source>
        <dbReference type="Proteomes" id="UP000288805"/>
    </source>
</evidence>